<evidence type="ECO:0000256" key="2">
    <source>
        <dbReference type="ARBA" id="ARBA00022448"/>
    </source>
</evidence>
<keyword evidence="4 7" id="KW-0812">Transmembrane</keyword>
<dbReference type="InterPro" id="IPR048279">
    <property type="entry name" value="MdtK-like"/>
</dbReference>
<comment type="subcellular location">
    <subcellularLocation>
        <location evidence="1">Cell membrane</location>
        <topology evidence="1">Multi-pass membrane protein</topology>
    </subcellularLocation>
</comment>
<feature type="transmembrane region" description="Helical" evidence="7">
    <location>
        <begin position="355"/>
        <end position="373"/>
    </location>
</feature>
<dbReference type="InterPro" id="IPR002528">
    <property type="entry name" value="MATE_fam"/>
</dbReference>
<dbReference type="InterPro" id="IPR052031">
    <property type="entry name" value="Membrane_Transporter-Flippase"/>
</dbReference>
<keyword evidence="6 7" id="KW-0472">Membrane</keyword>
<feature type="transmembrane region" description="Helical" evidence="7">
    <location>
        <begin position="50"/>
        <end position="74"/>
    </location>
</feature>
<feature type="transmembrane region" description="Helical" evidence="7">
    <location>
        <begin position="12"/>
        <end position="30"/>
    </location>
</feature>
<evidence type="ECO:0000256" key="5">
    <source>
        <dbReference type="ARBA" id="ARBA00022989"/>
    </source>
</evidence>
<reference evidence="9" key="1">
    <citation type="journal article" date="2019" name="Int. J. Syst. Evol. Microbiol.">
        <title>The Global Catalogue of Microorganisms (GCM) 10K type strain sequencing project: providing services to taxonomists for standard genome sequencing and annotation.</title>
        <authorList>
            <consortium name="The Broad Institute Genomics Platform"/>
            <consortium name="The Broad Institute Genome Sequencing Center for Infectious Disease"/>
            <person name="Wu L."/>
            <person name="Ma J."/>
        </authorList>
    </citation>
    <scope>NUCLEOTIDE SEQUENCE [LARGE SCALE GENOMIC DNA]</scope>
    <source>
        <strain evidence="9">CCM 8897</strain>
    </source>
</reference>
<evidence type="ECO:0000256" key="4">
    <source>
        <dbReference type="ARBA" id="ARBA00022692"/>
    </source>
</evidence>
<accession>A0ABW1UU31</accession>
<evidence type="ECO:0000256" key="7">
    <source>
        <dbReference type="SAM" id="Phobius"/>
    </source>
</evidence>
<dbReference type="Pfam" id="PF01554">
    <property type="entry name" value="MatE"/>
    <property type="match status" value="2"/>
</dbReference>
<feature type="transmembrane region" description="Helical" evidence="7">
    <location>
        <begin position="280"/>
        <end position="302"/>
    </location>
</feature>
<organism evidence="8 9">
    <name type="scientific">Lapidilactobacillus achengensis</name>
    <dbReference type="NCBI Taxonomy" id="2486000"/>
    <lineage>
        <taxon>Bacteria</taxon>
        <taxon>Bacillati</taxon>
        <taxon>Bacillota</taxon>
        <taxon>Bacilli</taxon>
        <taxon>Lactobacillales</taxon>
        <taxon>Lactobacillaceae</taxon>
        <taxon>Lapidilactobacillus</taxon>
    </lineage>
</organism>
<feature type="transmembrane region" description="Helical" evidence="7">
    <location>
        <begin position="238"/>
        <end position="260"/>
    </location>
</feature>
<evidence type="ECO:0000256" key="3">
    <source>
        <dbReference type="ARBA" id="ARBA00022475"/>
    </source>
</evidence>
<keyword evidence="9" id="KW-1185">Reference proteome</keyword>
<dbReference type="NCBIfam" id="TIGR00797">
    <property type="entry name" value="matE"/>
    <property type="match status" value="1"/>
</dbReference>
<keyword evidence="2" id="KW-0813">Transport</keyword>
<feature type="transmembrane region" description="Helical" evidence="7">
    <location>
        <begin position="394"/>
        <end position="413"/>
    </location>
</feature>
<feature type="transmembrane region" description="Helical" evidence="7">
    <location>
        <begin position="95"/>
        <end position="119"/>
    </location>
</feature>
<proteinExistence type="predicted"/>
<dbReference type="EMBL" id="JBHSSM010000024">
    <property type="protein sequence ID" value="MFC6316135.1"/>
    <property type="molecule type" value="Genomic_DNA"/>
</dbReference>
<evidence type="ECO:0000313" key="9">
    <source>
        <dbReference type="Proteomes" id="UP001596310"/>
    </source>
</evidence>
<evidence type="ECO:0000313" key="8">
    <source>
        <dbReference type="EMBL" id="MFC6316135.1"/>
    </source>
</evidence>
<feature type="transmembrane region" description="Helical" evidence="7">
    <location>
        <begin position="131"/>
        <end position="151"/>
    </location>
</feature>
<name>A0ABW1UU31_9LACO</name>
<dbReference type="PANTHER" id="PTHR43549:SF3">
    <property type="entry name" value="MULTIDRUG RESISTANCE PROTEIN YPNP-RELATED"/>
    <property type="match status" value="1"/>
</dbReference>
<dbReference type="RefSeq" id="WP_125597179.1">
    <property type="nucleotide sequence ID" value="NZ_JBHSSM010000024.1"/>
</dbReference>
<gene>
    <name evidence="8" type="ORF">ACFQHW_11220</name>
</gene>
<sequence>MHDLTKGKPIKQIIYFTIPLLIGNIFQQVYTLSDTIIVGRTIGVKALAAVGATGSLSFLIIGIAQGATNGFAIIAARRYGAGDFKGIKRSFATSIVISAGLSAILSAISMTFCGQILRLMQTPADIINDSYTFLVIQFAGIFIIVAYNLFANMIRAMGDSRTPLVFLVIACVINIGLELLFIVVFKWGIAGASSATLLAELISAVLCLLYIYRRFPLLQIHRSDFKISLQEIKDHLRLGLPMGFQSSIIALGQVILQLMLNTLGSNAVAAYTAAGRIDGLATMPAMSFGVTMATFAAQNLGAREFGRIRTGVRQTLLVSVLFSGLTGLLIIYFGRPLVNLFIGNGQPVVTATAQTYFHFNSSLYWLLAILFVVRYTLQGLGQSLVPTLAGIMELLMRAFAGLVLIRLFGFAGASMANPLAWIGSLLVLISSYVRTMRHLRSLEREPEQQNDLTRTLP</sequence>
<evidence type="ECO:0000256" key="1">
    <source>
        <dbReference type="ARBA" id="ARBA00004651"/>
    </source>
</evidence>
<protein>
    <submittedName>
        <fullName evidence="8">MATE family efflux transporter</fullName>
    </submittedName>
</protein>
<dbReference type="CDD" id="cd13138">
    <property type="entry name" value="MATE_yoeA_like"/>
    <property type="match status" value="1"/>
</dbReference>
<keyword evidence="3" id="KW-1003">Cell membrane</keyword>
<feature type="transmembrane region" description="Helical" evidence="7">
    <location>
        <begin position="163"/>
        <end position="185"/>
    </location>
</feature>
<evidence type="ECO:0000256" key="6">
    <source>
        <dbReference type="ARBA" id="ARBA00023136"/>
    </source>
</evidence>
<dbReference type="Proteomes" id="UP001596310">
    <property type="component" value="Unassembled WGS sequence"/>
</dbReference>
<comment type="caution">
    <text evidence="8">The sequence shown here is derived from an EMBL/GenBank/DDBJ whole genome shotgun (WGS) entry which is preliminary data.</text>
</comment>
<feature type="transmembrane region" description="Helical" evidence="7">
    <location>
        <begin position="314"/>
        <end position="335"/>
    </location>
</feature>
<feature type="transmembrane region" description="Helical" evidence="7">
    <location>
        <begin position="419"/>
        <end position="435"/>
    </location>
</feature>
<feature type="transmembrane region" description="Helical" evidence="7">
    <location>
        <begin position="191"/>
        <end position="212"/>
    </location>
</feature>
<keyword evidence="5 7" id="KW-1133">Transmembrane helix</keyword>
<dbReference type="PIRSF" id="PIRSF006603">
    <property type="entry name" value="DinF"/>
    <property type="match status" value="1"/>
</dbReference>
<dbReference type="PANTHER" id="PTHR43549">
    <property type="entry name" value="MULTIDRUG RESISTANCE PROTEIN YPNP-RELATED"/>
    <property type="match status" value="1"/>
</dbReference>